<sequence length="65" mass="7298">MKTAFVLALVLLIAVIDLPQAEAGFGCNGPKDHNPYQCNAHCRRNGFTGGYCNAWLLWYRCDCYN</sequence>
<dbReference type="InterPro" id="IPR036574">
    <property type="entry name" value="Scorpion_toxin-like_sf"/>
</dbReference>
<dbReference type="InterPro" id="IPR003614">
    <property type="entry name" value="Knottins"/>
</dbReference>
<keyword evidence="2" id="KW-1015">Disulfide bond</keyword>
<protein>
    <submittedName>
        <fullName evidence="5">Defensin</fullName>
    </submittedName>
</protein>
<evidence type="ECO:0000256" key="3">
    <source>
        <dbReference type="SAM" id="SignalP"/>
    </source>
</evidence>
<feature type="chain" id="PRO_5003560176" evidence="3">
    <location>
        <begin position="24"/>
        <end position="65"/>
    </location>
</feature>
<dbReference type="GO" id="GO:0006952">
    <property type="term" value="P:defense response"/>
    <property type="evidence" value="ECO:0007669"/>
    <property type="project" value="UniProtKB-KW"/>
</dbReference>
<dbReference type="PROSITE" id="PS51378">
    <property type="entry name" value="INVERT_DEFENSINS"/>
    <property type="match status" value="1"/>
</dbReference>
<dbReference type="EMBL" id="JN604559">
    <property type="protein sequence ID" value="AEX88475.1"/>
    <property type="molecule type" value="mRNA"/>
</dbReference>
<accession>H2DH26</accession>
<dbReference type="Pfam" id="PF01097">
    <property type="entry name" value="Defensin_2"/>
    <property type="match status" value="1"/>
</dbReference>
<feature type="domain" description="Invertebrate defensins family profile" evidence="4">
    <location>
        <begin position="24"/>
        <end position="65"/>
    </location>
</feature>
<evidence type="ECO:0000313" key="5">
    <source>
        <dbReference type="EMBL" id="AEX88475.1"/>
    </source>
</evidence>
<proteinExistence type="evidence at transcript level"/>
<keyword evidence="1" id="KW-0929">Antimicrobial</keyword>
<organism evidence="5">
    <name type="scientific">Sinohyriopsis cumingii</name>
    <name type="common">Triangle sail mussel</name>
    <name type="synonym">Hyriopsis cumingii</name>
    <dbReference type="NCBI Taxonomy" id="165450"/>
    <lineage>
        <taxon>Eukaryota</taxon>
        <taxon>Metazoa</taxon>
        <taxon>Spiralia</taxon>
        <taxon>Lophotrochozoa</taxon>
        <taxon>Mollusca</taxon>
        <taxon>Bivalvia</taxon>
        <taxon>Autobranchia</taxon>
        <taxon>Heteroconchia</taxon>
        <taxon>Palaeoheterodonta</taxon>
        <taxon>Unionida</taxon>
        <taxon>Unionoidea</taxon>
        <taxon>Unionidae</taxon>
        <taxon>Gonideinae</taxon>
        <taxon>Sinohyriopsis</taxon>
    </lineage>
</organism>
<keyword evidence="3" id="KW-0732">Signal</keyword>
<evidence type="ECO:0000256" key="2">
    <source>
        <dbReference type="ARBA" id="ARBA00023157"/>
    </source>
</evidence>
<evidence type="ECO:0000259" key="4">
    <source>
        <dbReference type="PROSITE" id="PS51378"/>
    </source>
</evidence>
<dbReference type="InterPro" id="IPR001542">
    <property type="entry name" value="Defensin_invertebrate/fungal"/>
</dbReference>
<dbReference type="CDD" id="cd00107">
    <property type="entry name" value="Knot1"/>
    <property type="match status" value="1"/>
</dbReference>
<reference evidence="5" key="1">
    <citation type="submission" date="2011-08" db="EMBL/GenBank/DDBJ databases">
        <title>Gene cloning and expression analysis of defensin from hyriopsis cumingii.</title>
        <authorList>
            <person name="Peng K."/>
            <person name="Wang J.H."/>
            <person name="Sheng J.Q."/>
            <person name="Hong Y.J."/>
        </authorList>
    </citation>
    <scope>NUCLEOTIDE SEQUENCE</scope>
</reference>
<dbReference type="SUPFAM" id="SSF57095">
    <property type="entry name" value="Scorpion toxin-like"/>
    <property type="match status" value="1"/>
</dbReference>
<name>H2DH26_SINCU</name>
<feature type="signal peptide" evidence="3">
    <location>
        <begin position="1"/>
        <end position="23"/>
    </location>
</feature>
<dbReference type="Gene3D" id="3.30.30.10">
    <property type="entry name" value="Knottin, scorpion toxin-like"/>
    <property type="match status" value="1"/>
</dbReference>
<evidence type="ECO:0000256" key="1">
    <source>
        <dbReference type="ARBA" id="ARBA00022940"/>
    </source>
</evidence>
<keyword evidence="1" id="KW-0211">Defensin</keyword>
<dbReference type="AlphaFoldDB" id="H2DH26"/>